<dbReference type="Proteomes" id="UP000640485">
    <property type="component" value="Unassembled WGS sequence"/>
</dbReference>
<evidence type="ECO:0000313" key="2">
    <source>
        <dbReference type="Proteomes" id="UP000640485"/>
    </source>
</evidence>
<organism evidence="1 2">
    <name type="scientific">Paracoccus caeni</name>
    <dbReference type="NCBI Taxonomy" id="657651"/>
    <lineage>
        <taxon>Bacteria</taxon>
        <taxon>Pseudomonadati</taxon>
        <taxon>Pseudomonadota</taxon>
        <taxon>Alphaproteobacteria</taxon>
        <taxon>Rhodobacterales</taxon>
        <taxon>Paracoccaceae</taxon>
        <taxon>Paracoccus</taxon>
    </lineage>
</organism>
<dbReference type="EMBL" id="JAEPRQ010000001">
    <property type="protein sequence ID" value="MBK4215564.1"/>
    <property type="molecule type" value="Genomic_DNA"/>
</dbReference>
<gene>
    <name evidence="1" type="ORF">JJJ17_06460</name>
</gene>
<evidence type="ECO:0000313" key="1">
    <source>
        <dbReference type="EMBL" id="MBK4215564.1"/>
    </source>
</evidence>
<dbReference type="RefSeq" id="WP_200684612.1">
    <property type="nucleotide sequence ID" value="NZ_JAEPRQ010000001.1"/>
</dbReference>
<dbReference type="AlphaFoldDB" id="A0A934W087"/>
<proteinExistence type="predicted"/>
<reference evidence="1" key="1">
    <citation type="submission" date="2021-01" db="EMBL/GenBank/DDBJ databases">
        <title>Paracoccus amoyensis sp. nov., isolated from the surface seawater along the coast of Xiamen Island, China.</title>
        <authorList>
            <person name="Lyu L."/>
        </authorList>
    </citation>
    <scope>NUCLEOTIDE SEQUENCE</scope>
    <source>
        <strain evidence="1">MJ17</strain>
    </source>
</reference>
<comment type="caution">
    <text evidence="1">The sequence shown here is derived from an EMBL/GenBank/DDBJ whole genome shotgun (WGS) entry which is preliminary data.</text>
</comment>
<protein>
    <submittedName>
        <fullName evidence="1">Uncharacterized protein</fullName>
    </submittedName>
</protein>
<sequence>MQAKAEESWEKFETEIRTNDYQTVIVSSEDIPAARLRDEMMERFKKSFDKITGIFYFRDPVDLYVSDLNQRIRHGLRLRHSPTPLDYDYRHLEFADWFSAHVGTDSLISRNFDRSNLVDGNAVADFFDIITRLCGLNEQFDLPSAPVNQSLPGVATVWLYTFNEILDRRIRNISANILERRSEIVRQLRQSQIVNEHENLSLKDPQLQSLIRQRAAEDLKTINEKYLVGQVPLATDDNPPVTMTNEQARERMREWFLGYMQPDAVSAISRELLG</sequence>
<keyword evidence="2" id="KW-1185">Reference proteome</keyword>
<accession>A0A934W087</accession>
<name>A0A934W087_9RHOB</name>